<comment type="caution">
    <text evidence="2">The sequence shown here is derived from an EMBL/GenBank/DDBJ whole genome shotgun (WGS) entry which is preliminary data.</text>
</comment>
<protein>
    <recommendedName>
        <fullName evidence="1">CHK kinase-like domain-containing protein</fullName>
    </recommendedName>
</protein>
<dbReference type="InterPro" id="IPR011009">
    <property type="entry name" value="Kinase-like_dom_sf"/>
</dbReference>
<keyword evidence="3" id="KW-1185">Reference proteome</keyword>
<evidence type="ECO:0000313" key="3">
    <source>
        <dbReference type="Proteomes" id="UP001642540"/>
    </source>
</evidence>
<reference evidence="2 3" key="1">
    <citation type="submission" date="2024-08" db="EMBL/GenBank/DDBJ databases">
        <authorList>
            <person name="Cucini C."/>
            <person name="Frati F."/>
        </authorList>
    </citation>
    <scope>NUCLEOTIDE SEQUENCE [LARGE SCALE GENOMIC DNA]</scope>
</reference>
<dbReference type="Pfam" id="PF02958">
    <property type="entry name" value="EcKL"/>
    <property type="match status" value="1"/>
</dbReference>
<feature type="domain" description="CHK kinase-like" evidence="1">
    <location>
        <begin position="131"/>
        <end position="338"/>
    </location>
</feature>
<dbReference type="PANTHER" id="PTHR11012:SF30">
    <property type="entry name" value="PROTEIN KINASE-LIKE DOMAIN-CONTAINING"/>
    <property type="match status" value="1"/>
</dbReference>
<evidence type="ECO:0000313" key="2">
    <source>
        <dbReference type="EMBL" id="CAL8123646.1"/>
    </source>
</evidence>
<dbReference type="InterPro" id="IPR004119">
    <property type="entry name" value="EcKL"/>
</dbReference>
<dbReference type="Proteomes" id="UP001642540">
    <property type="component" value="Unassembled WGS sequence"/>
</dbReference>
<dbReference type="SMART" id="SM00587">
    <property type="entry name" value="CHK"/>
    <property type="match status" value="1"/>
</dbReference>
<dbReference type="InterPro" id="IPR015897">
    <property type="entry name" value="CHK_kinase-like"/>
</dbReference>
<sequence>MPPVPKLDVEETPNEATLKYKRIVKANGIHDEVSEVIVKHSGLQGAGMSSQQLYVTVKFVDLNINPLNLFVKAHTTNSHHSELIDGFRAFEKESRFFTEYIPAAREFCKSKGHEGLLDFYPKCYYGDENSIVFENLVLDDKGYTLLDAGEKQDMEAVRFAITNLAKHHAISYAFIKELGGPGPFLTQFPTLDFEAFTSPKCRAIFEPVVKNSIASNIQILERTDVPGSETAVKQLKSIQDKSFDMAIKAIELYDSEEEKLFLLNHGDYWNNNMMFQKDKATGRITGQIAIDLQVTRYNSLGLDVGYYLYTSVKPNVRRSHWQEILEMYLTTLKETVEKLGHPIDLSYEELLLIIRKKIDLGFWFAMGFTNEAGIAAFKEINMNEVGSMVNFSDEFDKWVQKWIEKNPQKVKETAEELVKLMEEYNELLIK</sequence>
<organism evidence="2 3">
    <name type="scientific">Orchesella dallaii</name>
    <dbReference type="NCBI Taxonomy" id="48710"/>
    <lineage>
        <taxon>Eukaryota</taxon>
        <taxon>Metazoa</taxon>
        <taxon>Ecdysozoa</taxon>
        <taxon>Arthropoda</taxon>
        <taxon>Hexapoda</taxon>
        <taxon>Collembola</taxon>
        <taxon>Entomobryomorpha</taxon>
        <taxon>Entomobryoidea</taxon>
        <taxon>Orchesellidae</taxon>
        <taxon>Orchesellinae</taxon>
        <taxon>Orchesella</taxon>
    </lineage>
</organism>
<dbReference type="SUPFAM" id="SSF56112">
    <property type="entry name" value="Protein kinase-like (PK-like)"/>
    <property type="match status" value="1"/>
</dbReference>
<proteinExistence type="predicted"/>
<accession>A0ABP1RCL3</accession>
<evidence type="ECO:0000259" key="1">
    <source>
        <dbReference type="SMART" id="SM00587"/>
    </source>
</evidence>
<name>A0ABP1RCL3_9HEXA</name>
<dbReference type="PANTHER" id="PTHR11012">
    <property type="entry name" value="PROTEIN KINASE-LIKE DOMAIN-CONTAINING"/>
    <property type="match status" value="1"/>
</dbReference>
<dbReference type="EMBL" id="CAXLJM020000068">
    <property type="protein sequence ID" value="CAL8123646.1"/>
    <property type="molecule type" value="Genomic_DNA"/>
</dbReference>
<gene>
    <name evidence="2" type="ORF">ODALV1_LOCUS20261</name>
</gene>
<dbReference type="Gene3D" id="3.90.1200.10">
    <property type="match status" value="1"/>
</dbReference>